<dbReference type="InterPro" id="IPR051048">
    <property type="entry name" value="Peptidase_S8/S53_subtilisin"/>
</dbReference>
<accession>A0A9P4TQI2</accession>
<evidence type="ECO:0000313" key="8">
    <source>
        <dbReference type="Proteomes" id="UP000800093"/>
    </source>
</evidence>
<keyword evidence="3 5" id="KW-0378">Hydrolase</keyword>
<dbReference type="PROSITE" id="PS51892">
    <property type="entry name" value="SUBTILASE"/>
    <property type="match status" value="1"/>
</dbReference>
<name>A0A9P4TQI2_9PLEO</name>
<evidence type="ECO:0000256" key="1">
    <source>
        <dbReference type="ARBA" id="ARBA00011073"/>
    </source>
</evidence>
<keyword evidence="2 5" id="KW-0645">Protease</keyword>
<reference evidence="8" key="1">
    <citation type="journal article" date="2020" name="Stud. Mycol.">
        <title>101 Dothideomycetes genomes: A test case for predicting lifestyles and emergence of pathogens.</title>
        <authorList>
            <person name="Haridas S."/>
            <person name="Albert R."/>
            <person name="Binder M."/>
            <person name="Bloem J."/>
            <person name="LaButti K."/>
            <person name="Salamov A."/>
            <person name="Andreopoulos B."/>
            <person name="Baker S."/>
            <person name="Barry K."/>
            <person name="Bills G."/>
            <person name="Bluhm B."/>
            <person name="Cannon C."/>
            <person name="Castanera R."/>
            <person name="Culley D."/>
            <person name="Daum C."/>
            <person name="Ezra D."/>
            <person name="Gonzalez J."/>
            <person name="Henrissat B."/>
            <person name="Kuo A."/>
            <person name="Liang C."/>
            <person name="Lipzen A."/>
            <person name="Lutzoni F."/>
            <person name="Magnuson J."/>
            <person name="Mondo S."/>
            <person name="Nolan M."/>
            <person name="Ohm R."/>
            <person name="Pangilinan J."/>
            <person name="Park H.-J."/>
            <person name="Ramirez L."/>
            <person name="Alfaro M."/>
            <person name="Sun H."/>
            <person name="Tritt A."/>
            <person name="Yoshinaga Y."/>
            <person name="Zwiers L.-H."/>
            <person name="Turgeon B."/>
            <person name="Goodwin S."/>
            <person name="Spatafora J."/>
            <person name="Crous P."/>
            <person name="Grigoriev I."/>
        </authorList>
    </citation>
    <scope>NUCLEOTIDE SEQUENCE [LARGE SCALE GENOMIC DNA]</scope>
    <source>
        <strain evidence="8">CBS 304.66</strain>
    </source>
</reference>
<organism evidence="7 8">
    <name type="scientific">Lojkania enalia</name>
    <dbReference type="NCBI Taxonomy" id="147567"/>
    <lineage>
        <taxon>Eukaryota</taxon>
        <taxon>Fungi</taxon>
        <taxon>Dikarya</taxon>
        <taxon>Ascomycota</taxon>
        <taxon>Pezizomycotina</taxon>
        <taxon>Dothideomycetes</taxon>
        <taxon>Pleosporomycetidae</taxon>
        <taxon>Pleosporales</taxon>
        <taxon>Pleosporales incertae sedis</taxon>
        <taxon>Lojkania</taxon>
    </lineage>
</organism>
<dbReference type="AlphaFoldDB" id="A0A9P4TQI2"/>
<evidence type="ECO:0000259" key="6">
    <source>
        <dbReference type="Pfam" id="PF00082"/>
    </source>
</evidence>
<dbReference type="EMBL" id="ML986582">
    <property type="protein sequence ID" value="KAF2269529.1"/>
    <property type="molecule type" value="Genomic_DNA"/>
</dbReference>
<dbReference type="Pfam" id="PF00082">
    <property type="entry name" value="Peptidase_S8"/>
    <property type="match status" value="1"/>
</dbReference>
<evidence type="ECO:0000256" key="2">
    <source>
        <dbReference type="ARBA" id="ARBA00022670"/>
    </source>
</evidence>
<dbReference type="GO" id="GO:0004252">
    <property type="term" value="F:serine-type endopeptidase activity"/>
    <property type="evidence" value="ECO:0007669"/>
    <property type="project" value="UniProtKB-UniRule"/>
</dbReference>
<dbReference type="SUPFAM" id="SSF52743">
    <property type="entry name" value="Subtilisin-like"/>
    <property type="match status" value="1"/>
</dbReference>
<dbReference type="OrthoDB" id="3791004at2759"/>
<dbReference type="InterPro" id="IPR036852">
    <property type="entry name" value="Peptidase_S8/S53_dom_sf"/>
</dbReference>
<keyword evidence="4 5" id="KW-0720">Serine protease</keyword>
<feature type="active site" description="Charge relay system" evidence="5">
    <location>
        <position position="286"/>
    </location>
</feature>
<feature type="active site" description="Charge relay system" evidence="5">
    <location>
        <position position="126"/>
    </location>
</feature>
<gene>
    <name evidence="7" type="ORF">CC78DRAFT_529290</name>
</gene>
<dbReference type="InterPro" id="IPR015500">
    <property type="entry name" value="Peptidase_S8_subtilisin-rel"/>
</dbReference>
<dbReference type="CDD" id="cd07491">
    <property type="entry name" value="Peptidases_S8_7"/>
    <property type="match status" value="1"/>
</dbReference>
<dbReference type="GO" id="GO:0006508">
    <property type="term" value="P:proteolysis"/>
    <property type="evidence" value="ECO:0007669"/>
    <property type="project" value="UniProtKB-KW"/>
</dbReference>
<comment type="similarity">
    <text evidence="1 5">Belongs to the peptidase S8 family.</text>
</comment>
<evidence type="ECO:0000313" key="7">
    <source>
        <dbReference type="EMBL" id="KAF2269529.1"/>
    </source>
</evidence>
<dbReference type="Proteomes" id="UP000800093">
    <property type="component" value="Unassembled WGS sequence"/>
</dbReference>
<protein>
    <submittedName>
        <fullName evidence="7">Subtilisin-like protein</fullName>
    </submittedName>
</protein>
<dbReference type="InterPro" id="IPR000209">
    <property type="entry name" value="Peptidase_S8/S53_dom"/>
</dbReference>
<dbReference type="PRINTS" id="PR00723">
    <property type="entry name" value="SUBTILISIN"/>
</dbReference>
<feature type="domain" description="Peptidase S8/S53" evidence="6">
    <location>
        <begin position="80"/>
        <end position="301"/>
    </location>
</feature>
<comment type="caution">
    <text evidence="7">The sequence shown here is derived from an EMBL/GenBank/DDBJ whole genome shotgun (WGS) entry which is preliminary data.</text>
</comment>
<evidence type="ECO:0000256" key="5">
    <source>
        <dbReference type="PROSITE-ProRule" id="PRU01240"/>
    </source>
</evidence>
<sequence>MRQIWQRAIESEGKDSTRYRGFDPKCYVQNPLRSRTVASNGEPEKKRDAQYEQRELWMDCMKTFATFIQNYEVLGTQPVIKVALIDDGVDSYFDDLDQSIKEGQSYSLRDRDLGLWNPYYHSANGHGTVMAMLIRQMCPKVQLYVAKLNEIATQDTNQITASSAVKAINWAREMGVHIISMSWSIDKITNQNDARDLQKAVDDAIAAGILLFCASDDQGNSRPEDVDTYPGKCNAQRIFRIGAATRAGHQGEWVRGVHYILPGEKDQLIPSFGDQLSGHEPRTASSLATALGSGLAALILYCAALNDKSDFELLKTQEKMNAAFKNLCKSQLTGNQYLHVREVFGKYLPKGGVGDDEETENKKAIEQIVSHLLRE</sequence>
<feature type="active site" description="Charge relay system" evidence="5">
    <location>
        <position position="86"/>
    </location>
</feature>
<proteinExistence type="inferred from homology"/>
<evidence type="ECO:0000256" key="3">
    <source>
        <dbReference type="ARBA" id="ARBA00022801"/>
    </source>
</evidence>
<keyword evidence="8" id="KW-1185">Reference proteome</keyword>
<evidence type="ECO:0000256" key="4">
    <source>
        <dbReference type="ARBA" id="ARBA00022825"/>
    </source>
</evidence>
<dbReference type="PANTHER" id="PTHR43399:SF4">
    <property type="entry name" value="CELL WALL-ASSOCIATED PROTEASE"/>
    <property type="match status" value="1"/>
</dbReference>
<dbReference type="Gene3D" id="3.40.50.200">
    <property type="entry name" value="Peptidase S8/S53 domain"/>
    <property type="match status" value="1"/>
</dbReference>
<dbReference type="PANTHER" id="PTHR43399">
    <property type="entry name" value="SUBTILISIN-RELATED"/>
    <property type="match status" value="1"/>
</dbReference>